<keyword evidence="2" id="KW-0946">Virion</keyword>
<sequence>MSSSQFTIFCIILIVLSPLQEFVDAAKGTCEQKICPKLKTKDKTCFCCPSTKGCSGTRQNCEGWCK</sequence>
<reference evidence="2" key="1">
    <citation type="submission" date="2018-12" db="EMBL/GenBank/DDBJ databases">
        <authorList>
            <person name="Gao Q."/>
        </authorList>
    </citation>
    <scope>NUCLEOTIDE SEQUENCE</scope>
</reference>
<keyword evidence="2" id="KW-0167">Capsid protein</keyword>
<dbReference type="EMBL" id="MK256412">
    <property type="protein sequence ID" value="QDF62970.1"/>
    <property type="molecule type" value="mRNA"/>
</dbReference>
<name>A0A4Y6I1B8_BRAOL</name>
<organism evidence="2">
    <name type="scientific">Brassica oleracea</name>
    <name type="common">Wild cabbage</name>
    <dbReference type="NCBI Taxonomy" id="3712"/>
    <lineage>
        <taxon>Eukaryota</taxon>
        <taxon>Viridiplantae</taxon>
        <taxon>Streptophyta</taxon>
        <taxon>Embryophyta</taxon>
        <taxon>Tracheophyta</taxon>
        <taxon>Spermatophyta</taxon>
        <taxon>Magnoliopsida</taxon>
        <taxon>eudicotyledons</taxon>
        <taxon>Gunneridae</taxon>
        <taxon>Pentapetalae</taxon>
        <taxon>rosids</taxon>
        <taxon>malvids</taxon>
        <taxon>Brassicales</taxon>
        <taxon>Brassicaceae</taxon>
        <taxon>Brassiceae</taxon>
        <taxon>Brassica</taxon>
    </lineage>
</organism>
<evidence type="ECO:0000256" key="1">
    <source>
        <dbReference type="SAM" id="SignalP"/>
    </source>
</evidence>
<protein>
    <submittedName>
        <fullName evidence="2">Pollen coat protein B14</fullName>
    </submittedName>
</protein>
<proteinExistence type="evidence at transcript level"/>
<feature type="chain" id="PRO_5021302070" evidence="1">
    <location>
        <begin position="26"/>
        <end position="66"/>
    </location>
</feature>
<gene>
    <name evidence="2" type="primary">PCP-B14</name>
</gene>
<evidence type="ECO:0000313" key="2">
    <source>
        <dbReference type="EMBL" id="QDF62970.1"/>
    </source>
</evidence>
<accession>A0A4Y6I1B8</accession>
<dbReference type="AlphaFoldDB" id="A0A4Y6I1B8"/>
<keyword evidence="1" id="KW-0732">Signal</keyword>
<feature type="signal peptide" evidence="1">
    <location>
        <begin position="1"/>
        <end position="25"/>
    </location>
</feature>